<dbReference type="Gene3D" id="3.40.50.720">
    <property type="entry name" value="NAD(P)-binding Rossmann-like Domain"/>
    <property type="match status" value="1"/>
</dbReference>
<dbReference type="Pfam" id="PF02423">
    <property type="entry name" value="OCD_Mu_crystall"/>
    <property type="match status" value="1"/>
</dbReference>
<evidence type="ECO:0000313" key="1">
    <source>
        <dbReference type="EMBL" id="KOG86761.1"/>
    </source>
</evidence>
<gene>
    <name evidence="1" type="ORF">ADK38_29240</name>
</gene>
<dbReference type="GO" id="GO:0008473">
    <property type="term" value="F:ornithine cyclodeaminase activity"/>
    <property type="evidence" value="ECO:0007669"/>
    <property type="project" value="UniProtKB-EC"/>
</dbReference>
<dbReference type="SUPFAM" id="SSF51735">
    <property type="entry name" value="NAD(P)-binding Rossmann-fold domains"/>
    <property type="match status" value="1"/>
</dbReference>
<dbReference type="Gene3D" id="3.30.1780.10">
    <property type="entry name" value="ornithine cyclodeaminase, domain 1"/>
    <property type="match status" value="1"/>
</dbReference>
<dbReference type="EC" id="4.3.1.12" evidence="1"/>
<organism evidence="1 2">
    <name type="scientific">Streptomyces varsoviensis</name>
    <dbReference type="NCBI Taxonomy" id="67373"/>
    <lineage>
        <taxon>Bacteria</taxon>
        <taxon>Bacillati</taxon>
        <taxon>Actinomycetota</taxon>
        <taxon>Actinomycetes</taxon>
        <taxon>Kitasatosporales</taxon>
        <taxon>Streptomycetaceae</taxon>
        <taxon>Streptomyces</taxon>
    </lineage>
</organism>
<dbReference type="PIRSF" id="PIRSF001439">
    <property type="entry name" value="CryM"/>
    <property type="match status" value="1"/>
</dbReference>
<proteinExistence type="predicted"/>
<keyword evidence="2" id="KW-1185">Reference proteome</keyword>
<dbReference type="PANTHER" id="PTHR13812:SF19">
    <property type="entry name" value="KETIMINE REDUCTASE MU-CRYSTALLIN"/>
    <property type="match status" value="1"/>
</dbReference>
<dbReference type="Proteomes" id="UP000037020">
    <property type="component" value="Unassembled WGS sequence"/>
</dbReference>
<dbReference type="InterPro" id="IPR036291">
    <property type="entry name" value="NAD(P)-bd_dom_sf"/>
</dbReference>
<dbReference type="RefSeq" id="WP_048832612.1">
    <property type="nucleotide sequence ID" value="NZ_JBIRHZ010000019.1"/>
</dbReference>
<comment type="caution">
    <text evidence="1">The sequence shown here is derived from an EMBL/GenBank/DDBJ whole genome shotgun (WGS) entry which is preliminary data.</text>
</comment>
<reference evidence="1 2" key="1">
    <citation type="submission" date="2015-07" db="EMBL/GenBank/DDBJ databases">
        <authorList>
            <person name="Ju K.-S."/>
            <person name="Doroghazi J.R."/>
            <person name="Metcalf W.W."/>
        </authorList>
    </citation>
    <scope>NUCLEOTIDE SEQUENCE [LARGE SCALE GENOMIC DNA]</scope>
    <source>
        <strain evidence="1 2">NRRL B-3589</strain>
    </source>
</reference>
<sequence length="316" mass="33002">MLNISAEQTARHLAFDALIPALRAGFARGAHAPDRHHHAVDGAPGATLLLMPAWSEGGYLGVKLVDVFPANSELGRPALSSAYVLADAATGEHLALVDGNELTRRRTVATSALAASYLARPDSEVHLVVGTGHIGSLAAAAHRSAVGTSQVLVYDRRPERAEALVAAVRTDGMEARAVTDLAAAAGEADLITCATLAEEPLIRGEWLRPGTHLDLIGSFRPSMREADDECVRRGTVFVDTPTALRESGDLLQPMASGALRAEDIAGTLPELCRGEVKGRRNAAEITVFKSVGGAVADLAAAALVYERVAAESAPSD</sequence>
<dbReference type="NCBIfam" id="NF004793">
    <property type="entry name" value="PRK06141.1"/>
    <property type="match status" value="1"/>
</dbReference>
<dbReference type="InterPro" id="IPR023401">
    <property type="entry name" value="ODC_N"/>
</dbReference>
<dbReference type="EMBL" id="LGUT01002639">
    <property type="protein sequence ID" value="KOG86761.1"/>
    <property type="molecule type" value="Genomic_DNA"/>
</dbReference>
<name>A0ABR5J024_9ACTN</name>
<keyword evidence="1" id="KW-0456">Lyase</keyword>
<protein>
    <submittedName>
        <fullName evidence="1">Ornithine cyclodeaminase</fullName>
        <ecNumber evidence="1">4.3.1.12</ecNumber>
    </submittedName>
</protein>
<dbReference type="PANTHER" id="PTHR13812">
    <property type="entry name" value="KETIMINE REDUCTASE MU-CRYSTALLIN"/>
    <property type="match status" value="1"/>
</dbReference>
<accession>A0ABR5J024</accession>
<dbReference type="InterPro" id="IPR003462">
    <property type="entry name" value="ODC_Mu_crystall"/>
</dbReference>
<evidence type="ECO:0000313" key="2">
    <source>
        <dbReference type="Proteomes" id="UP000037020"/>
    </source>
</evidence>